<comment type="caution">
    <text evidence="1">The sequence shown here is derived from an EMBL/GenBank/DDBJ whole genome shotgun (WGS) entry which is preliminary data.</text>
</comment>
<organism evidence="1 2">
    <name type="scientific">Novipirellula herctigrandis</name>
    <dbReference type="NCBI Taxonomy" id="2527986"/>
    <lineage>
        <taxon>Bacteria</taxon>
        <taxon>Pseudomonadati</taxon>
        <taxon>Planctomycetota</taxon>
        <taxon>Planctomycetia</taxon>
        <taxon>Pirellulales</taxon>
        <taxon>Pirellulaceae</taxon>
        <taxon>Novipirellula</taxon>
    </lineage>
</organism>
<protein>
    <submittedName>
        <fullName evidence="1">Uncharacterized protein</fullName>
    </submittedName>
</protein>
<gene>
    <name evidence="1" type="ORF">CA13_11240</name>
</gene>
<reference evidence="1 2" key="1">
    <citation type="submission" date="2019-02" db="EMBL/GenBank/DDBJ databases">
        <title>Deep-cultivation of Planctomycetes and their phenomic and genomic characterization uncovers novel biology.</title>
        <authorList>
            <person name="Wiegand S."/>
            <person name="Jogler M."/>
            <person name="Boedeker C."/>
            <person name="Pinto D."/>
            <person name="Vollmers J."/>
            <person name="Rivas-Marin E."/>
            <person name="Kohn T."/>
            <person name="Peeters S.H."/>
            <person name="Heuer A."/>
            <person name="Rast P."/>
            <person name="Oberbeckmann S."/>
            <person name="Bunk B."/>
            <person name="Jeske O."/>
            <person name="Meyerdierks A."/>
            <person name="Storesund J.E."/>
            <person name="Kallscheuer N."/>
            <person name="Luecker S."/>
            <person name="Lage O.M."/>
            <person name="Pohl T."/>
            <person name="Merkel B.J."/>
            <person name="Hornburger P."/>
            <person name="Mueller R.-W."/>
            <person name="Bruemmer F."/>
            <person name="Labrenz M."/>
            <person name="Spormann A.M."/>
            <person name="Op Den Camp H."/>
            <person name="Overmann J."/>
            <person name="Amann R."/>
            <person name="Jetten M.S.M."/>
            <person name="Mascher T."/>
            <person name="Medema M.H."/>
            <person name="Devos D.P."/>
            <person name="Kaster A.-K."/>
            <person name="Ovreas L."/>
            <person name="Rohde M."/>
            <person name="Galperin M.Y."/>
            <person name="Jogler C."/>
        </authorList>
    </citation>
    <scope>NUCLEOTIDE SEQUENCE [LARGE SCALE GENOMIC DNA]</scope>
    <source>
        <strain evidence="1 2">CA13</strain>
    </source>
</reference>
<dbReference type="EMBL" id="SJPJ01000001">
    <property type="protein sequence ID" value="TWT79717.1"/>
    <property type="molecule type" value="Genomic_DNA"/>
</dbReference>
<evidence type="ECO:0000313" key="1">
    <source>
        <dbReference type="EMBL" id="TWT79717.1"/>
    </source>
</evidence>
<dbReference type="Proteomes" id="UP000315010">
    <property type="component" value="Unassembled WGS sequence"/>
</dbReference>
<accession>A0A5C5YYQ8</accession>
<name>A0A5C5YYQ8_9BACT</name>
<keyword evidence="2" id="KW-1185">Reference proteome</keyword>
<proteinExistence type="predicted"/>
<sequence length="149" mass="17255">MFALGWWFGGFTTRSAERNAMERTRTEKQVDYVLATSVWINKMIEIAHEEPEERDIRFHNHLILQLYDLARFEKFHTGNADGVFLMHASNSLQHLGVKTFPELQTAVRDARLVETAKGPFLDESNDSYSEILDFLTRSLAYDPNALMFP</sequence>
<dbReference type="AlphaFoldDB" id="A0A5C5YYQ8"/>
<evidence type="ECO:0000313" key="2">
    <source>
        <dbReference type="Proteomes" id="UP000315010"/>
    </source>
</evidence>